<gene>
    <name evidence="1" type="ORF">P278_31350</name>
</gene>
<dbReference type="Proteomes" id="UP000018850">
    <property type="component" value="Unassembled WGS sequence"/>
</dbReference>
<name>W2UJ32_9FLAO</name>
<evidence type="ECO:0000313" key="1">
    <source>
        <dbReference type="EMBL" id="ETN93954.1"/>
    </source>
</evidence>
<dbReference type="eggNOG" id="ENOG503370W">
    <property type="taxonomic scope" value="Bacteria"/>
</dbReference>
<reference evidence="1 2" key="2">
    <citation type="journal article" date="2016" name="Genome Announc.">
        <title>Draft Genome Sequence of Zhouia amylolytica AD3, Isolated from Tidal Flat Sediment.</title>
        <authorList>
            <person name="Jia B."/>
            <person name="Jin H.M."/>
            <person name="Lee H.J."/>
            <person name="Jeon C.O."/>
        </authorList>
    </citation>
    <scope>NUCLEOTIDE SEQUENCE [LARGE SCALE GENOMIC DNA]</scope>
    <source>
        <strain evidence="1 2">AD3</strain>
    </source>
</reference>
<sequence length="118" mass="13601">MKKAFGFKVAVNDQLICRAGFENEHSIVTCILDSVRRKNENSEELSIHISGLNSDTHHQVDWFKDSLKEGDKISIEVISDGFDPPATERKAFKDKDLIAHKLKTYYKLKEELKEHLNE</sequence>
<dbReference type="AlphaFoldDB" id="W2UJ32"/>
<accession>W2UJ32</accession>
<evidence type="ECO:0000313" key="2">
    <source>
        <dbReference type="Proteomes" id="UP000018850"/>
    </source>
</evidence>
<organism evidence="1 2">
    <name type="scientific">Zhouia amylolytica AD3</name>
    <dbReference type="NCBI Taxonomy" id="1286632"/>
    <lineage>
        <taxon>Bacteria</taxon>
        <taxon>Pseudomonadati</taxon>
        <taxon>Bacteroidota</taxon>
        <taxon>Flavobacteriia</taxon>
        <taxon>Flavobacteriales</taxon>
        <taxon>Flavobacteriaceae</taxon>
        <taxon>Zhouia</taxon>
    </lineage>
</organism>
<proteinExistence type="predicted"/>
<dbReference type="RefSeq" id="WP_038268750.1">
    <property type="nucleotide sequence ID" value="NZ_AYXY01000029.1"/>
</dbReference>
<dbReference type="EMBL" id="AYXY01000029">
    <property type="protein sequence ID" value="ETN93954.1"/>
    <property type="molecule type" value="Genomic_DNA"/>
</dbReference>
<keyword evidence="2" id="KW-1185">Reference proteome</keyword>
<protein>
    <submittedName>
        <fullName evidence="1">Uncharacterized protein</fullName>
    </submittedName>
</protein>
<reference evidence="2" key="1">
    <citation type="submission" date="2013-11" db="EMBL/GenBank/DDBJ databases">
        <title>Draft genome sequence from a member of Zhouia, isolated tidal flat.</title>
        <authorList>
            <person name="Jin H."/>
            <person name="Jeon C.O."/>
        </authorList>
    </citation>
    <scope>NUCLEOTIDE SEQUENCE [LARGE SCALE GENOMIC DNA]</scope>
    <source>
        <strain evidence="2">AD3</strain>
    </source>
</reference>
<comment type="caution">
    <text evidence="1">The sequence shown here is derived from an EMBL/GenBank/DDBJ whole genome shotgun (WGS) entry which is preliminary data.</text>
</comment>
<dbReference type="STRING" id="376730.SAMN04487906_0191"/>